<feature type="signal peptide" evidence="1">
    <location>
        <begin position="1"/>
        <end position="22"/>
    </location>
</feature>
<feature type="chain" id="PRO_5025587862" description="Inhibitor I9 domain-containing protein" evidence="1">
    <location>
        <begin position="23"/>
        <end position="214"/>
    </location>
</feature>
<keyword evidence="1" id="KW-0732">Signal</keyword>
<name>A0A6A4I8K5_9AGAR</name>
<accession>A0A6A4I8K5</accession>
<evidence type="ECO:0000256" key="1">
    <source>
        <dbReference type="SAM" id="SignalP"/>
    </source>
</evidence>
<evidence type="ECO:0008006" key="4">
    <source>
        <dbReference type="Google" id="ProtNLM"/>
    </source>
</evidence>
<evidence type="ECO:0000313" key="2">
    <source>
        <dbReference type="EMBL" id="KAE9406891.1"/>
    </source>
</evidence>
<protein>
    <recommendedName>
        <fullName evidence="4">Inhibitor I9 domain-containing protein</fullName>
    </recommendedName>
</protein>
<keyword evidence="3" id="KW-1185">Reference proteome</keyword>
<sequence length="214" mass="23428">MIFATNLLVCFSLLIGLVTVNSTPINSGALQSRTEPTLVGYQFYGSSDSWNKVIKGKIGNKKSMPMKYAEKDIPNYAVIHKNCPAEITDNYVGVVTTTNAEAAIKALAPLLYIQYSDIKQPFTEAEYKAYVSSKEHAAETSSINKEAAGNVITNVQAVGPTMLISGHSLVSDKNLEFTVYTRAAFEEKYGHKPAAYWAPFKSYVKGWPLELGAL</sequence>
<evidence type="ECO:0000313" key="3">
    <source>
        <dbReference type="Proteomes" id="UP000799118"/>
    </source>
</evidence>
<reference evidence="2" key="1">
    <citation type="journal article" date="2019" name="Environ. Microbiol.">
        <title>Fungal ecological strategies reflected in gene transcription - a case study of two litter decomposers.</title>
        <authorList>
            <person name="Barbi F."/>
            <person name="Kohler A."/>
            <person name="Barry K."/>
            <person name="Baskaran P."/>
            <person name="Daum C."/>
            <person name="Fauchery L."/>
            <person name="Ihrmark K."/>
            <person name="Kuo A."/>
            <person name="LaButti K."/>
            <person name="Lipzen A."/>
            <person name="Morin E."/>
            <person name="Grigoriev I.V."/>
            <person name="Henrissat B."/>
            <person name="Lindahl B."/>
            <person name="Martin F."/>
        </authorList>
    </citation>
    <scope>NUCLEOTIDE SEQUENCE</scope>
    <source>
        <strain evidence="2">JB14</strain>
    </source>
</reference>
<gene>
    <name evidence="2" type="ORF">BT96DRAFT_1014578</name>
</gene>
<dbReference type="Proteomes" id="UP000799118">
    <property type="component" value="Unassembled WGS sequence"/>
</dbReference>
<dbReference type="AlphaFoldDB" id="A0A6A4I8K5"/>
<dbReference type="EMBL" id="ML769399">
    <property type="protein sequence ID" value="KAE9406891.1"/>
    <property type="molecule type" value="Genomic_DNA"/>
</dbReference>
<organism evidence="2 3">
    <name type="scientific">Gymnopus androsaceus JB14</name>
    <dbReference type="NCBI Taxonomy" id="1447944"/>
    <lineage>
        <taxon>Eukaryota</taxon>
        <taxon>Fungi</taxon>
        <taxon>Dikarya</taxon>
        <taxon>Basidiomycota</taxon>
        <taxon>Agaricomycotina</taxon>
        <taxon>Agaricomycetes</taxon>
        <taxon>Agaricomycetidae</taxon>
        <taxon>Agaricales</taxon>
        <taxon>Marasmiineae</taxon>
        <taxon>Omphalotaceae</taxon>
        <taxon>Gymnopus</taxon>
    </lineage>
</organism>
<proteinExistence type="predicted"/>